<gene>
    <name evidence="11" type="primary">LOC106841384</name>
</gene>
<dbReference type="AlphaFoldDB" id="A0A9L0K0E8"/>
<evidence type="ECO:0000256" key="9">
    <source>
        <dbReference type="SAM" id="SignalP"/>
    </source>
</evidence>
<keyword evidence="8" id="KW-1015">Disulfide bond</keyword>
<keyword evidence="6" id="KW-0211">Defensin</keyword>
<keyword evidence="12" id="KW-1185">Reference proteome</keyword>
<keyword evidence="5 9" id="KW-0732">Signal</keyword>
<dbReference type="Pfam" id="PF00879">
    <property type="entry name" value="Defensin_propep"/>
    <property type="match status" value="1"/>
</dbReference>
<evidence type="ECO:0000256" key="1">
    <source>
        <dbReference type="ARBA" id="ARBA00004613"/>
    </source>
</evidence>
<keyword evidence="3" id="KW-0964">Secreted</keyword>
<dbReference type="Proteomes" id="UP000694387">
    <property type="component" value="Chromosome 27"/>
</dbReference>
<protein>
    <recommendedName>
        <fullName evidence="10">Alpha-defensin N-terminal domain-containing protein</fullName>
    </recommendedName>
</protein>
<evidence type="ECO:0000256" key="8">
    <source>
        <dbReference type="ARBA" id="ARBA00023157"/>
    </source>
</evidence>
<organism evidence="11 12">
    <name type="scientific">Equus asinus</name>
    <name type="common">Donkey</name>
    <name type="synonym">Equus africanus asinus</name>
    <dbReference type="NCBI Taxonomy" id="9793"/>
    <lineage>
        <taxon>Eukaryota</taxon>
        <taxon>Metazoa</taxon>
        <taxon>Chordata</taxon>
        <taxon>Craniata</taxon>
        <taxon>Vertebrata</taxon>
        <taxon>Euteleostomi</taxon>
        <taxon>Mammalia</taxon>
        <taxon>Eutheria</taxon>
        <taxon>Laurasiatheria</taxon>
        <taxon>Perissodactyla</taxon>
        <taxon>Equidae</taxon>
        <taxon>Equus</taxon>
    </lineage>
</organism>
<dbReference type="GO" id="GO:0002227">
    <property type="term" value="P:innate immune response in mucosa"/>
    <property type="evidence" value="ECO:0007669"/>
    <property type="project" value="TreeGrafter"/>
</dbReference>
<keyword evidence="7" id="KW-0044">Antibiotic</keyword>
<comment type="subcellular location">
    <subcellularLocation>
        <location evidence="1">Secreted</location>
    </subcellularLocation>
</comment>
<dbReference type="PANTHER" id="PTHR11876:SF28">
    <property type="entry name" value="ALPHA-DEFENSIN 1"/>
    <property type="match status" value="1"/>
</dbReference>
<dbReference type="GO" id="GO:0061844">
    <property type="term" value="P:antimicrobial humoral immune response mediated by antimicrobial peptide"/>
    <property type="evidence" value="ECO:0007669"/>
    <property type="project" value="TreeGrafter"/>
</dbReference>
<comment type="similarity">
    <text evidence="2">Belongs to the alpha-defensin family.</text>
</comment>
<dbReference type="GO" id="GO:0050830">
    <property type="term" value="P:defense response to Gram-positive bacterium"/>
    <property type="evidence" value="ECO:0007669"/>
    <property type="project" value="TreeGrafter"/>
</dbReference>
<dbReference type="PANTHER" id="PTHR11876">
    <property type="entry name" value="ALPHA-DEFENSIN 1"/>
    <property type="match status" value="1"/>
</dbReference>
<keyword evidence="4" id="KW-0929">Antimicrobial</keyword>
<feature type="signal peptide" evidence="9">
    <location>
        <begin position="1"/>
        <end position="19"/>
    </location>
</feature>
<dbReference type="SMART" id="SM01418">
    <property type="entry name" value="Defensin_propep"/>
    <property type="match status" value="1"/>
</dbReference>
<dbReference type="InterPro" id="IPR016327">
    <property type="entry name" value="Alpha-defensin"/>
</dbReference>
<dbReference type="GO" id="GO:0005615">
    <property type="term" value="C:extracellular space"/>
    <property type="evidence" value="ECO:0007669"/>
    <property type="project" value="InterPro"/>
</dbReference>
<evidence type="ECO:0000256" key="3">
    <source>
        <dbReference type="ARBA" id="ARBA00022525"/>
    </source>
</evidence>
<name>A0A9L0K0E8_EQUAS</name>
<dbReference type="GO" id="GO:0050829">
    <property type="term" value="P:defense response to Gram-negative bacterium"/>
    <property type="evidence" value="ECO:0007669"/>
    <property type="project" value="TreeGrafter"/>
</dbReference>
<dbReference type="Pfam" id="PF00323">
    <property type="entry name" value="Defensin_1"/>
    <property type="match status" value="1"/>
</dbReference>
<feature type="chain" id="PRO_5040125660" description="Alpha-defensin N-terminal domain-containing protein" evidence="9">
    <location>
        <begin position="20"/>
        <end position="98"/>
    </location>
</feature>
<dbReference type="InterPro" id="IPR006081">
    <property type="entry name" value="Alpha-defensin_C"/>
</dbReference>
<evidence type="ECO:0000256" key="6">
    <source>
        <dbReference type="ARBA" id="ARBA00022940"/>
    </source>
</evidence>
<evidence type="ECO:0000256" key="5">
    <source>
        <dbReference type="ARBA" id="ARBA00022729"/>
    </source>
</evidence>
<reference evidence="11" key="3">
    <citation type="submission" date="2025-09" db="UniProtKB">
        <authorList>
            <consortium name="Ensembl"/>
        </authorList>
    </citation>
    <scope>IDENTIFICATION</scope>
</reference>
<reference evidence="11" key="2">
    <citation type="submission" date="2025-08" db="UniProtKB">
        <authorList>
            <consortium name="Ensembl"/>
        </authorList>
    </citation>
    <scope>IDENTIFICATION</scope>
</reference>
<feature type="domain" description="Alpha-defensin N-terminal" evidence="10">
    <location>
        <begin position="1"/>
        <end position="51"/>
    </location>
</feature>
<evidence type="ECO:0000256" key="7">
    <source>
        <dbReference type="ARBA" id="ARBA00023022"/>
    </source>
</evidence>
<reference evidence="11 12" key="1">
    <citation type="journal article" date="2020" name="Nat. Commun.">
        <title>Donkey genomes provide new insights into domestication and selection for coat color.</title>
        <authorList>
            <person name="Wang"/>
            <person name="C."/>
            <person name="Li"/>
            <person name="H."/>
            <person name="Guo"/>
            <person name="Y."/>
            <person name="Huang"/>
            <person name="J."/>
            <person name="Sun"/>
            <person name="Y."/>
            <person name="Min"/>
            <person name="J."/>
            <person name="Wang"/>
            <person name="J."/>
            <person name="Fang"/>
            <person name="X."/>
            <person name="Zhao"/>
            <person name="Z."/>
            <person name="Wang"/>
            <person name="S."/>
            <person name="Zhang"/>
            <person name="Y."/>
            <person name="Liu"/>
            <person name="Q."/>
            <person name="Jiang"/>
            <person name="Q."/>
            <person name="Wang"/>
            <person name="X."/>
            <person name="Guo"/>
            <person name="Y."/>
            <person name="Yang"/>
            <person name="C."/>
            <person name="Wang"/>
            <person name="Y."/>
            <person name="Tian"/>
            <person name="F."/>
            <person name="Zhuang"/>
            <person name="G."/>
            <person name="Fan"/>
            <person name="Y."/>
            <person name="Gao"/>
            <person name="Q."/>
            <person name="Li"/>
            <person name="Y."/>
            <person name="Ju"/>
            <person name="Z."/>
            <person name="Li"/>
            <person name="J."/>
            <person name="Li"/>
            <person name="R."/>
            <person name="Hou"/>
            <person name="M."/>
            <person name="Yang"/>
            <person name="G."/>
            <person name="Liu"/>
            <person name="G."/>
            <person name="Liu"/>
            <person name="W."/>
            <person name="Guo"/>
            <person name="J."/>
            <person name="Pan"/>
            <person name="S."/>
            <person name="Fan"/>
            <person name="G."/>
            <person name="Zhang"/>
            <person name="W."/>
            <person name="Zhang"/>
            <person name="R."/>
            <person name="Yu"/>
            <person name="J."/>
            <person name="Zhang"/>
            <person name="X."/>
            <person name="Yin"/>
            <person name="Q."/>
            <person name="Ji"/>
            <person name="C."/>
            <person name="Jin"/>
            <person name="Y."/>
            <person name="Yue"/>
            <person name="G."/>
            <person name="Liu"/>
            <person name="M."/>
            <person name="Xu"/>
            <person name="J."/>
            <person name="Liu"/>
            <person name="S."/>
            <person name="Jordana"/>
            <person name="J."/>
            <person name="Noce"/>
            <person name="A."/>
            <person name="Amills"/>
            <person name="M."/>
            <person name="Wu"/>
            <person name="D.D."/>
            <person name="Li"/>
            <person name="S."/>
            <person name="Zhou"/>
            <person name="X. and Zhong"/>
            <person name="J."/>
        </authorList>
    </citation>
    <scope>NUCLEOTIDE SEQUENCE [LARGE SCALE GENOMIC DNA]</scope>
</reference>
<dbReference type="GO" id="GO:0019731">
    <property type="term" value="P:antibacterial humoral response"/>
    <property type="evidence" value="ECO:0007669"/>
    <property type="project" value="TreeGrafter"/>
</dbReference>
<accession>A0A9L0K0E8</accession>
<evidence type="ECO:0000313" key="11">
    <source>
        <dbReference type="Ensembl" id="ENSEASP00005055807.1"/>
    </source>
</evidence>
<dbReference type="GO" id="GO:0051673">
    <property type="term" value="P:disruption of plasma membrane integrity in another organism"/>
    <property type="evidence" value="ECO:0007669"/>
    <property type="project" value="TreeGrafter"/>
</dbReference>
<dbReference type="GO" id="GO:0071222">
    <property type="term" value="P:cellular response to lipopolysaccharide"/>
    <property type="evidence" value="ECO:0007669"/>
    <property type="project" value="TreeGrafter"/>
</dbReference>
<evidence type="ECO:0000256" key="2">
    <source>
        <dbReference type="ARBA" id="ARBA00006519"/>
    </source>
</evidence>
<proteinExistence type="inferred from homology"/>
<evidence type="ECO:0000259" key="10">
    <source>
        <dbReference type="SMART" id="SM01418"/>
    </source>
</evidence>
<dbReference type="Ensembl" id="ENSEAST00005083443.1">
    <property type="protein sequence ID" value="ENSEASP00005055807.1"/>
    <property type="gene ID" value="ENSEASG00005027871.1"/>
</dbReference>
<evidence type="ECO:0000313" key="12">
    <source>
        <dbReference type="Proteomes" id="UP000694387"/>
    </source>
</evidence>
<dbReference type="PIRSF" id="PIRSF001875">
    <property type="entry name" value="Alpha-defensin"/>
    <property type="match status" value="1"/>
</dbReference>
<evidence type="ECO:0000256" key="4">
    <source>
        <dbReference type="ARBA" id="ARBA00022529"/>
    </source>
</evidence>
<dbReference type="InterPro" id="IPR002366">
    <property type="entry name" value="Alpha-defensin_N"/>
</dbReference>
<dbReference type="GO" id="GO:0031012">
    <property type="term" value="C:extracellular matrix"/>
    <property type="evidence" value="ECO:0007669"/>
    <property type="project" value="TreeGrafter"/>
</dbReference>
<sequence length="98" mass="10629">MKTLALLAALLLLALQVQTQSLEETADQVPAQDQPGAEAQDITISFAGDERSAREASKSLTGIASCTCRRAWICNWGERHSGNCIDSEGSAYRLCCRR</sequence>
<dbReference type="GeneTree" id="ENSGT00940000153268"/>